<comment type="catalytic activity">
    <reaction evidence="7 8">
        <text>shikimate + NADP(+) = 3-dehydroshikimate + NADPH + H(+)</text>
        <dbReference type="Rhea" id="RHEA:17737"/>
        <dbReference type="ChEBI" id="CHEBI:15378"/>
        <dbReference type="ChEBI" id="CHEBI:16630"/>
        <dbReference type="ChEBI" id="CHEBI:36208"/>
        <dbReference type="ChEBI" id="CHEBI:57783"/>
        <dbReference type="ChEBI" id="CHEBI:58349"/>
        <dbReference type="EC" id="1.1.1.25"/>
    </reaction>
</comment>
<gene>
    <name evidence="8 12" type="primary">aroE</name>
    <name evidence="12" type="ORF">LMI_0217</name>
    <name evidence="13" type="ORF">SAMN02982997_00448</name>
</gene>
<evidence type="ECO:0000256" key="1">
    <source>
        <dbReference type="ARBA" id="ARBA00004871"/>
    </source>
</evidence>
<evidence type="ECO:0000256" key="8">
    <source>
        <dbReference type="HAMAP-Rule" id="MF_00222"/>
    </source>
</evidence>
<evidence type="ECO:0000259" key="10">
    <source>
        <dbReference type="Pfam" id="PF08501"/>
    </source>
</evidence>
<dbReference type="GO" id="GO:0004764">
    <property type="term" value="F:shikimate 3-dehydrogenase (NADP+) activity"/>
    <property type="evidence" value="ECO:0007669"/>
    <property type="project" value="UniProtKB-UniRule"/>
</dbReference>
<protein>
    <recommendedName>
        <fullName evidence="2 8">Shikimate dehydrogenase (NADP(+))</fullName>
        <shortName evidence="8">SDH</shortName>
        <ecNumber evidence="2 8">1.1.1.25</ecNumber>
    </recommendedName>
</protein>
<feature type="binding site" evidence="8">
    <location>
        <position position="62"/>
    </location>
    <ligand>
        <name>shikimate</name>
        <dbReference type="ChEBI" id="CHEBI:36208"/>
    </ligand>
</feature>
<dbReference type="SUPFAM" id="SSF53223">
    <property type="entry name" value="Aminoacid dehydrogenase-like, N-terminal domain"/>
    <property type="match status" value="1"/>
</dbReference>
<feature type="binding site" evidence="8">
    <location>
        <begin position="149"/>
        <end position="154"/>
    </location>
    <ligand>
        <name>NADP(+)</name>
        <dbReference type="ChEBI" id="CHEBI:58349"/>
    </ligand>
</feature>
<name>A0A098GC86_LEGMI</name>
<dbReference type="UniPathway" id="UPA00053">
    <property type="reaction ID" value="UER00087"/>
</dbReference>
<feature type="binding site" evidence="8">
    <location>
        <position position="240"/>
    </location>
    <ligand>
        <name>shikimate</name>
        <dbReference type="ChEBI" id="CHEBI:36208"/>
    </ligand>
</feature>
<dbReference type="HOGENOM" id="CLU_044063_2_1_6"/>
<comment type="function">
    <text evidence="8">Involved in the biosynthesis of the chorismate, which leads to the biosynthesis of aromatic amino acids. Catalyzes the reversible NADPH linked reduction of 3-dehydroshikimate (DHSA) to yield shikimate (SA).</text>
</comment>
<evidence type="ECO:0000259" key="9">
    <source>
        <dbReference type="Pfam" id="PF01488"/>
    </source>
</evidence>
<sequence length="265" mass="29300">MINRFAVMGNPISHSLSPFIHQRFAEQTGIKLSYEKLLVPEEHFEAQVLDFFAQGGKGLNITLPFKQKAYAMAHTRSPRAMQAKAANTLWMSDNQLHADNTDGIGLIRDLAYYLNLTEKHVLLLGAGGAARGIIGPLLDAGISSLFVVNRTEEKAQSLKADFAQITCSRLSELKGDFDLIINATPSSLTEEKMELPHSLLKPTTLCYDLAYNRQHPTPFVQWAKGQGVFGVDGLGMLVEQAAEAFLIWNGIMPDARIVFKELRKG</sequence>
<feature type="domain" description="SDH C-terminal" evidence="11">
    <location>
        <begin position="233"/>
        <end position="257"/>
    </location>
</feature>
<dbReference type="GO" id="GO:0009073">
    <property type="term" value="P:aromatic amino acid family biosynthetic process"/>
    <property type="evidence" value="ECO:0007669"/>
    <property type="project" value="UniProtKB-KW"/>
</dbReference>
<feature type="binding site" evidence="8">
    <location>
        <begin position="125"/>
        <end position="129"/>
    </location>
    <ligand>
        <name>NADP(+)</name>
        <dbReference type="ChEBI" id="CHEBI:58349"/>
    </ligand>
</feature>
<comment type="similarity">
    <text evidence="8">Belongs to the shikimate dehydrogenase family.</text>
</comment>
<comment type="caution">
    <text evidence="8">Lacks conserved residue(s) required for the propagation of feature annotation.</text>
</comment>
<feature type="binding site" evidence="8">
    <location>
        <position position="102"/>
    </location>
    <ligand>
        <name>shikimate</name>
        <dbReference type="ChEBI" id="CHEBI:36208"/>
    </ligand>
</feature>
<dbReference type="NCBIfam" id="TIGR00507">
    <property type="entry name" value="aroE"/>
    <property type="match status" value="1"/>
</dbReference>
<dbReference type="Gene3D" id="3.40.50.720">
    <property type="entry name" value="NAD(P)-binding Rossmann-like Domain"/>
    <property type="match status" value="1"/>
</dbReference>
<dbReference type="AlphaFoldDB" id="A0A098GC86"/>
<dbReference type="KEGG" id="tmc:LMI_0217"/>
<dbReference type="GO" id="GO:0008652">
    <property type="term" value="P:amino acid biosynthetic process"/>
    <property type="evidence" value="ECO:0007669"/>
    <property type="project" value="UniProtKB-KW"/>
</dbReference>
<dbReference type="GO" id="GO:0019632">
    <property type="term" value="P:shikimate metabolic process"/>
    <property type="evidence" value="ECO:0007669"/>
    <property type="project" value="InterPro"/>
</dbReference>
<dbReference type="CDD" id="cd01065">
    <property type="entry name" value="NAD_bind_Shikimate_DH"/>
    <property type="match status" value="1"/>
</dbReference>
<dbReference type="Proteomes" id="UP000032414">
    <property type="component" value="Chromosome I"/>
</dbReference>
<evidence type="ECO:0000256" key="6">
    <source>
        <dbReference type="ARBA" id="ARBA00023141"/>
    </source>
</evidence>
<evidence type="ECO:0000256" key="4">
    <source>
        <dbReference type="ARBA" id="ARBA00022857"/>
    </source>
</evidence>
<evidence type="ECO:0000256" key="5">
    <source>
        <dbReference type="ARBA" id="ARBA00023002"/>
    </source>
</evidence>
<dbReference type="OrthoDB" id="9776868at2"/>
<evidence type="ECO:0000256" key="3">
    <source>
        <dbReference type="ARBA" id="ARBA00022605"/>
    </source>
</evidence>
<keyword evidence="5 8" id="KW-0560">Oxidoreductase</keyword>
<proteinExistence type="inferred from homology"/>
<evidence type="ECO:0000313" key="13">
    <source>
        <dbReference type="EMBL" id="SCX94292.1"/>
    </source>
</evidence>
<keyword evidence="3 8" id="KW-0028">Amino-acid biosynthesis</keyword>
<dbReference type="EMBL" id="LN614830">
    <property type="protein sequence ID" value="CEG59580.1"/>
    <property type="molecule type" value="Genomic_DNA"/>
</dbReference>
<dbReference type="GO" id="GO:0050661">
    <property type="term" value="F:NADP binding"/>
    <property type="evidence" value="ECO:0007669"/>
    <property type="project" value="InterPro"/>
</dbReference>
<dbReference type="NCBIfam" id="NF001310">
    <property type="entry name" value="PRK00258.1-2"/>
    <property type="match status" value="1"/>
</dbReference>
<organism evidence="12 14">
    <name type="scientific">Legionella micdadei</name>
    <name type="common">Tatlockia micdadei</name>
    <dbReference type="NCBI Taxonomy" id="451"/>
    <lineage>
        <taxon>Bacteria</taxon>
        <taxon>Pseudomonadati</taxon>
        <taxon>Pseudomonadota</taxon>
        <taxon>Gammaproteobacteria</taxon>
        <taxon>Legionellales</taxon>
        <taxon>Legionellaceae</taxon>
        <taxon>Legionella</taxon>
    </lineage>
</organism>
<dbReference type="FunFam" id="3.40.50.10860:FF:000006">
    <property type="entry name" value="Shikimate dehydrogenase (NADP(+))"/>
    <property type="match status" value="1"/>
</dbReference>
<dbReference type="Proteomes" id="UP000182998">
    <property type="component" value="Unassembled WGS sequence"/>
</dbReference>
<feature type="domain" description="Shikimate dehydrogenase substrate binding N-terminal" evidence="10">
    <location>
        <begin position="7"/>
        <end position="89"/>
    </location>
</feature>
<dbReference type="Pfam" id="PF18317">
    <property type="entry name" value="SDH_C"/>
    <property type="match status" value="1"/>
</dbReference>
<dbReference type="PANTHER" id="PTHR21089">
    <property type="entry name" value="SHIKIMATE DEHYDROGENASE"/>
    <property type="match status" value="1"/>
</dbReference>
<evidence type="ECO:0000313" key="12">
    <source>
        <dbReference type="EMBL" id="CEG59580.1"/>
    </source>
</evidence>
<feature type="active site" description="Proton acceptor" evidence="8">
    <location>
        <position position="66"/>
    </location>
</feature>
<dbReference type="InterPro" id="IPR022893">
    <property type="entry name" value="Shikimate_DH_fam"/>
</dbReference>
<dbReference type="Pfam" id="PF08501">
    <property type="entry name" value="Shikimate_dh_N"/>
    <property type="match status" value="1"/>
</dbReference>
<dbReference type="InterPro" id="IPR011342">
    <property type="entry name" value="Shikimate_DH"/>
</dbReference>
<feature type="binding site" evidence="8">
    <location>
        <position position="87"/>
    </location>
    <ligand>
        <name>shikimate</name>
        <dbReference type="ChEBI" id="CHEBI:36208"/>
    </ligand>
</feature>
<dbReference type="Pfam" id="PF01488">
    <property type="entry name" value="Shikimate_DH"/>
    <property type="match status" value="1"/>
</dbReference>
<dbReference type="InterPro" id="IPR036291">
    <property type="entry name" value="NAD(P)-bd_dom_sf"/>
</dbReference>
<dbReference type="PATRIC" id="fig|451.8.peg.629"/>
<feature type="binding site" evidence="8">
    <location>
        <position position="233"/>
    </location>
    <ligand>
        <name>NADP(+)</name>
        <dbReference type="ChEBI" id="CHEBI:58349"/>
    </ligand>
</feature>
<reference evidence="14" key="2">
    <citation type="submission" date="2014-09" db="EMBL/GenBank/DDBJ databases">
        <authorList>
            <person name="Gomez-Valero L."/>
        </authorList>
    </citation>
    <scope>NUCLEOTIDE SEQUENCE [LARGE SCALE GENOMIC DNA]</scope>
    <source>
        <strain evidence="14">ATCC33218</strain>
    </source>
</reference>
<keyword evidence="6 8" id="KW-0057">Aromatic amino acid biosynthesis</keyword>
<dbReference type="RefSeq" id="WP_045098139.1">
    <property type="nucleotide sequence ID" value="NZ_CP020614.1"/>
</dbReference>
<feature type="binding site" evidence="8">
    <location>
        <position position="209"/>
    </location>
    <ligand>
        <name>NADP(+)</name>
        <dbReference type="ChEBI" id="CHEBI:58349"/>
    </ligand>
</feature>
<dbReference type="SUPFAM" id="SSF51735">
    <property type="entry name" value="NAD(P)-binding Rossmann-fold domains"/>
    <property type="match status" value="1"/>
</dbReference>
<dbReference type="EMBL" id="FMVN01000002">
    <property type="protein sequence ID" value="SCX94292.1"/>
    <property type="molecule type" value="Genomic_DNA"/>
</dbReference>
<dbReference type="GO" id="GO:0009423">
    <property type="term" value="P:chorismate biosynthetic process"/>
    <property type="evidence" value="ECO:0007669"/>
    <property type="project" value="UniProtKB-UniRule"/>
</dbReference>
<reference evidence="13 15" key="3">
    <citation type="submission" date="2016-10" db="EMBL/GenBank/DDBJ databases">
        <authorList>
            <person name="Varghese N."/>
            <person name="Submissions S."/>
        </authorList>
    </citation>
    <scope>NUCLEOTIDE SEQUENCE [LARGE SCALE GENOMIC DNA]</scope>
    <source>
        <strain evidence="13 15">ATCC 33218</strain>
    </source>
</reference>
<keyword evidence="15" id="KW-1185">Reference proteome</keyword>
<accession>A0A098GC86</accession>
<dbReference type="InterPro" id="IPR006151">
    <property type="entry name" value="Shikm_DH/Glu-tRNA_Rdtase"/>
</dbReference>
<dbReference type="GO" id="GO:0005829">
    <property type="term" value="C:cytosol"/>
    <property type="evidence" value="ECO:0007669"/>
    <property type="project" value="TreeGrafter"/>
</dbReference>
<dbReference type="PANTHER" id="PTHR21089:SF1">
    <property type="entry name" value="BIFUNCTIONAL 3-DEHYDROQUINATE DEHYDRATASE_SHIKIMATE DEHYDROGENASE, CHLOROPLASTIC"/>
    <property type="match status" value="1"/>
</dbReference>
<dbReference type="EC" id="1.1.1.25" evidence="2 8"/>
<evidence type="ECO:0000256" key="2">
    <source>
        <dbReference type="ARBA" id="ARBA00012962"/>
    </source>
</evidence>
<dbReference type="HAMAP" id="MF_00222">
    <property type="entry name" value="Shikimate_DH_AroE"/>
    <property type="match status" value="1"/>
</dbReference>
<dbReference type="Gene3D" id="3.40.50.10860">
    <property type="entry name" value="Leucine Dehydrogenase, chain A, domain 1"/>
    <property type="match status" value="1"/>
</dbReference>
<keyword evidence="4 8" id="KW-0521">NADP</keyword>
<comment type="subunit">
    <text evidence="8">Homodimer.</text>
</comment>
<evidence type="ECO:0000313" key="15">
    <source>
        <dbReference type="Proteomes" id="UP000182998"/>
    </source>
</evidence>
<feature type="binding site" evidence="8">
    <location>
        <begin position="15"/>
        <end position="17"/>
    </location>
    <ligand>
        <name>shikimate</name>
        <dbReference type="ChEBI" id="CHEBI:36208"/>
    </ligand>
</feature>
<evidence type="ECO:0000259" key="11">
    <source>
        <dbReference type="Pfam" id="PF18317"/>
    </source>
</evidence>
<dbReference type="InterPro" id="IPR046346">
    <property type="entry name" value="Aminoacid_DH-like_N_sf"/>
</dbReference>
<evidence type="ECO:0000256" key="7">
    <source>
        <dbReference type="ARBA" id="ARBA00049442"/>
    </source>
</evidence>
<dbReference type="InterPro" id="IPR013708">
    <property type="entry name" value="Shikimate_DH-bd_N"/>
</dbReference>
<dbReference type="InterPro" id="IPR041121">
    <property type="entry name" value="SDH_C"/>
</dbReference>
<evidence type="ECO:0000313" key="14">
    <source>
        <dbReference type="Proteomes" id="UP000032414"/>
    </source>
</evidence>
<reference evidence="12" key="1">
    <citation type="submission" date="2014-09" db="EMBL/GenBank/DDBJ databases">
        <authorList>
            <person name="GOMEZ-VALERO Laura"/>
        </authorList>
    </citation>
    <scope>NUCLEOTIDE SEQUENCE</scope>
    <source>
        <strain evidence="12">ATCC33218</strain>
    </source>
</reference>
<feature type="binding site" evidence="8">
    <location>
        <position position="211"/>
    </location>
    <ligand>
        <name>shikimate</name>
        <dbReference type="ChEBI" id="CHEBI:36208"/>
    </ligand>
</feature>
<dbReference type="STRING" id="451.B6N58_01020"/>
<feature type="domain" description="Quinate/shikimate 5-dehydrogenase/glutamyl-tRNA reductase" evidence="9">
    <location>
        <begin position="115"/>
        <end position="213"/>
    </location>
</feature>
<comment type="pathway">
    <text evidence="1 8">Metabolic intermediate biosynthesis; chorismate biosynthesis; chorismate from D-erythrose 4-phosphate and phosphoenolpyruvate: step 4/7.</text>
</comment>